<sequence length="126" mass="14045">MIYRFLADFVLVFHLLFIVFVIFGGLLAFRCRWLVLAHIPAALWGAYIELAGGLCPLTAVEVRLRRIAGDTGYSGSFIEHYVLPVIYQAGLTRDIQFGMAGLVVLINIAIYGTLVYRLQKIAANHS</sequence>
<keyword evidence="1" id="KW-0472">Membrane</keyword>
<feature type="transmembrane region" description="Helical" evidence="1">
    <location>
        <begin position="6"/>
        <end position="29"/>
    </location>
</feature>
<keyword evidence="3" id="KW-1185">Reference proteome</keyword>
<dbReference type="EMBL" id="RYFG02000009">
    <property type="protein sequence ID" value="TRX03010.1"/>
    <property type="molecule type" value="Genomic_DNA"/>
</dbReference>
<protein>
    <submittedName>
        <fullName evidence="2">DUF2784 domain-containing protein</fullName>
    </submittedName>
</protein>
<evidence type="ECO:0000313" key="3">
    <source>
        <dbReference type="Proteomes" id="UP000733744"/>
    </source>
</evidence>
<dbReference type="RefSeq" id="WP_127027324.1">
    <property type="nucleotide sequence ID" value="NZ_RYFG02000009.1"/>
</dbReference>
<dbReference type="InterPro" id="IPR021218">
    <property type="entry name" value="DUF2784"/>
</dbReference>
<evidence type="ECO:0000313" key="2">
    <source>
        <dbReference type="EMBL" id="TRX03010.1"/>
    </source>
</evidence>
<feature type="transmembrane region" description="Helical" evidence="1">
    <location>
        <begin position="95"/>
        <end position="116"/>
    </location>
</feature>
<gene>
    <name evidence="2" type="ORF">EKO24_001625</name>
</gene>
<keyword evidence="1" id="KW-0812">Transmembrane</keyword>
<dbReference type="Pfam" id="PF10861">
    <property type="entry name" value="DUF2784"/>
    <property type="match status" value="1"/>
</dbReference>
<organism evidence="2 3">
    <name type="scientific">Candidatus Methylobacter oryzae</name>
    <dbReference type="NCBI Taxonomy" id="2497749"/>
    <lineage>
        <taxon>Bacteria</taxon>
        <taxon>Pseudomonadati</taxon>
        <taxon>Pseudomonadota</taxon>
        <taxon>Gammaproteobacteria</taxon>
        <taxon>Methylococcales</taxon>
        <taxon>Methylococcaceae</taxon>
        <taxon>Methylobacter</taxon>
    </lineage>
</organism>
<proteinExistence type="predicted"/>
<feature type="transmembrane region" description="Helical" evidence="1">
    <location>
        <begin position="41"/>
        <end position="60"/>
    </location>
</feature>
<reference evidence="2 3" key="1">
    <citation type="journal article" date="2019" name="Antonie Van Leeuwenhoek">
        <title>Description of 'Ca. Methylobacter oryzae' KRF1, a novel species from the environmentally important Methylobacter clade 2.</title>
        <authorList>
            <person name="Khatri K."/>
            <person name="Mohite J.A."/>
            <person name="Pandit P.S."/>
            <person name="Bahulikar R."/>
            <person name="Rahalkar M.C."/>
        </authorList>
    </citation>
    <scope>NUCLEOTIDE SEQUENCE [LARGE SCALE GENOMIC DNA]</scope>
    <source>
        <strain evidence="2 3">KRF1</strain>
    </source>
</reference>
<comment type="caution">
    <text evidence="2">The sequence shown here is derived from an EMBL/GenBank/DDBJ whole genome shotgun (WGS) entry which is preliminary data.</text>
</comment>
<dbReference type="Proteomes" id="UP000733744">
    <property type="component" value="Unassembled WGS sequence"/>
</dbReference>
<accession>A0ABY3CGJ7</accession>
<name>A0ABY3CGJ7_9GAMM</name>
<keyword evidence="1" id="KW-1133">Transmembrane helix</keyword>
<evidence type="ECO:0000256" key="1">
    <source>
        <dbReference type="SAM" id="Phobius"/>
    </source>
</evidence>